<dbReference type="InterPro" id="IPR052242">
    <property type="entry name" value="Mito_3-hydroxyacyl-CoA_DH"/>
</dbReference>
<feature type="domain" description="3-hydroxyacyl-CoA dehydrogenase NAD binding" evidence="10">
    <location>
        <begin position="21"/>
        <end position="206"/>
    </location>
</feature>
<dbReference type="Gene3D" id="3.40.50.720">
    <property type="entry name" value="NAD(P)-binding Rossmann-like Domain"/>
    <property type="match status" value="2"/>
</dbReference>
<dbReference type="GO" id="GO:0003857">
    <property type="term" value="F:(3S)-3-hydroxyacyl-CoA dehydrogenase (NAD+) activity"/>
    <property type="evidence" value="ECO:0007669"/>
    <property type="project" value="UniProtKB-EC"/>
</dbReference>
<dbReference type="SUPFAM" id="SSF51735">
    <property type="entry name" value="NAD(P)-binding Rossmann-fold domains"/>
    <property type="match status" value="2"/>
</dbReference>
<dbReference type="Pfam" id="PF00725">
    <property type="entry name" value="3HCDH"/>
    <property type="match status" value="2"/>
</dbReference>
<evidence type="ECO:0000313" key="11">
    <source>
        <dbReference type="EnsemblMetazoa" id="ASTEI06079-PA"/>
    </source>
</evidence>
<feature type="domain" description="3-hydroxyacyl-CoA dehydrogenase NAD binding" evidence="10">
    <location>
        <begin position="350"/>
        <end position="518"/>
    </location>
</feature>
<proteinExistence type="inferred from homology"/>
<dbReference type="InterPro" id="IPR006108">
    <property type="entry name" value="3HC_DH_C"/>
</dbReference>
<dbReference type="GO" id="GO:0070403">
    <property type="term" value="F:NAD+ binding"/>
    <property type="evidence" value="ECO:0007669"/>
    <property type="project" value="InterPro"/>
</dbReference>
<dbReference type="PANTHER" id="PTHR43561:SF3">
    <property type="entry name" value="HYDROXYACYL-COENZYME A DEHYDROGENASE, MITOCHONDRIAL"/>
    <property type="match status" value="1"/>
</dbReference>
<evidence type="ECO:0000256" key="6">
    <source>
        <dbReference type="ARBA" id="ARBA00023027"/>
    </source>
</evidence>
<accession>A0A182YC93</accession>
<evidence type="ECO:0000313" key="12">
    <source>
        <dbReference type="Proteomes" id="UP000076408"/>
    </source>
</evidence>
<feature type="domain" description="3-hydroxyacyl-CoA dehydrogenase C-terminal" evidence="9">
    <location>
        <begin position="521"/>
        <end position="618"/>
    </location>
</feature>
<dbReference type="GO" id="GO:0006635">
    <property type="term" value="P:fatty acid beta-oxidation"/>
    <property type="evidence" value="ECO:0007669"/>
    <property type="project" value="TreeGrafter"/>
</dbReference>
<evidence type="ECO:0000256" key="7">
    <source>
        <dbReference type="ARBA" id="ARBA00023128"/>
    </source>
</evidence>
<organism evidence="11 12">
    <name type="scientific">Anopheles stephensi</name>
    <name type="common">Indo-Pakistan malaria mosquito</name>
    <dbReference type="NCBI Taxonomy" id="30069"/>
    <lineage>
        <taxon>Eukaryota</taxon>
        <taxon>Metazoa</taxon>
        <taxon>Ecdysozoa</taxon>
        <taxon>Arthropoda</taxon>
        <taxon>Hexapoda</taxon>
        <taxon>Insecta</taxon>
        <taxon>Pterygota</taxon>
        <taxon>Neoptera</taxon>
        <taxon>Endopterygota</taxon>
        <taxon>Diptera</taxon>
        <taxon>Nematocera</taxon>
        <taxon>Culicoidea</taxon>
        <taxon>Culicidae</taxon>
        <taxon>Anophelinae</taxon>
        <taxon>Anopheles</taxon>
    </lineage>
</organism>
<dbReference type="InterPro" id="IPR036291">
    <property type="entry name" value="NAD(P)-bd_dom_sf"/>
</dbReference>
<evidence type="ECO:0000256" key="3">
    <source>
        <dbReference type="ARBA" id="ARBA00009463"/>
    </source>
</evidence>
<dbReference type="Proteomes" id="UP000076408">
    <property type="component" value="Unassembled WGS sequence"/>
</dbReference>
<dbReference type="InterPro" id="IPR006180">
    <property type="entry name" value="3-OHacyl-CoA_DH_CS"/>
</dbReference>
<keyword evidence="5" id="KW-0560">Oxidoreductase</keyword>
<comment type="subcellular location">
    <subcellularLocation>
        <location evidence="1">Mitochondrion matrix</location>
    </subcellularLocation>
</comment>
<dbReference type="PROSITE" id="PS00067">
    <property type="entry name" value="3HCDH"/>
    <property type="match status" value="2"/>
</dbReference>
<feature type="domain" description="3-hydroxyacyl-CoA dehydrogenase C-terminal" evidence="9">
    <location>
        <begin position="208"/>
        <end position="305"/>
    </location>
</feature>
<dbReference type="InterPro" id="IPR008927">
    <property type="entry name" value="6-PGluconate_DH-like_C_sf"/>
</dbReference>
<dbReference type="Gene3D" id="1.10.1040.10">
    <property type="entry name" value="N-(1-d-carboxylethyl)-l-norvaline Dehydrogenase, domain 2"/>
    <property type="match status" value="2"/>
</dbReference>
<dbReference type="VEuPathDB" id="VectorBase:ASTEI20_041197"/>
<evidence type="ECO:0000256" key="1">
    <source>
        <dbReference type="ARBA" id="ARBA00004305"/>
    </source>
</evidence>
<dbReference type="VEuPathDB" id="VectorBase:ASTE002101"/>
<dbReference type="EnsemblMetazoa" id="ASTEI06079-RA">
    <property type="protein sequence ID" value="ASTEI06079-PA"/>
    <property type="gene ID" value="ASTEI06079"/>
</dbReference>
<dbReference type="Pfam" id="PF02737">
    <property type="entry name" value="3HCDH_N"/>
    <property type="match status" value="2"/>
</dbReference>
<dbReference type="PANTHER" id="PTHR43561">
    <property type="match status" value="1"/>
</dbReference>
<evidence type="ECO:0000256" key="8">
    <source>
        <dbReference type="ARBA" id="ARBA00049556"/>
    </source>
</evidence>
<sequence>MAMSVLRNFTRNMATAAKINNVVVIGGGLMGSGIAQVAAATGHNVTLVEMNDALVEKAVGGIRKSLERVAKKQFKDDAAKGQQFVDGTLAKISGATKPESAVQGADLVVEAIVERMDVKHQLFGKLDAAAPAHTIFASNTSSLSIAEIGSVTKRQDRFGGLHFFNPVPVMKLLEIIRTDQTSDETFQALQGFGQRLGKACITCKDTPGFVVNRLLVPYMAEAIRLLERGDASARDIDTAMKLGAGYPMGPIELIDYVGLDTTNNILQGWHEKYPDNPLFVPIKTLQQLVSEGKLGVKSGEGFYSYKNINHVTVIGGGVMGSGIAMVSGLTFVRVRERKKKSVYHTTQLTITAANGYRVTVVDVNEEAIGRARAQVEKDLRRMAQHVSKGNEQAENKFYTDAAARTTYSTKLKEVVAATDLVIEAIVENLEQKQSLFKILDQAAPPHTILTSNTSSLSIAEIASGAERKDRIGGLHFFNPVPLMKLIEVVRTGSTSDSTHGTLLAFGKSLRKTCITCRDQPGFVVNRLLFPVIHEALGMVEREDATAHDIDVAMKLGLGHPMGPFELMDIVGLDTVRAIQRERYARNPSDAAAKPSELLERMVRENKLGVKSGEGFYNYK</sequence>
<dbReference type="GO" id="GO:0005759">
    <property type="term" value="C:mitochondrial matrix"/>
    <property type="evidence" value="ECO:0007669"/>
    <property type="project" value="UniProtKB-SubCell"/>
</dbReference>
<dbReference type="InterPro" id="IPR013328">
    <property type="entry name" value="6PGD_dom2"/>
</dbReference>
<comment type="similarity">
    <text evidence="3">Belongs to the 3-hydroxyacyl-CoA dehydrogenase family.</text>
</comment>
<evidence type="ECO:0000256" key="2">
    <source>
        <dbReference type="ARBA" id="ARBA00005189"/>
    </source>
</evidence>
<comment type="pathway">
    <text evidence="2">Lipid metabolism.</text>
</comment>
<dbReference type="InterPro" id="IPR006176">
    <property type="entry name" value="3-OHacyl-CoA_DH_NAD-bd"/>
</dbReference>
<evidence type="ECO:0000256" key="4">
    <source>
        <dbReference type="ARBA" id="ARBA00013000"/>
    </source>
</evidence>
<name>A0A182YC93_ANOST</name>
<evidence type="ECO:0000259" key="9">
    <source>
        <dbReference type="Pfam" id="PF00725"/>
    </source>
</evidence>
<keyword evidence="7" id="KW-0496">Mitochondrion</keyword>
<protein>
    <recommendedName>
        <fullName evidence="4">3-hydroxyacyl-CoA dehydrogenase</fullName>
        <ecNumber evidence="4">1.1.1.35</ecNumber>
    </recommendedName>
</protein>
<dbReference type="AlphaFoldDB" id="A0A182YC93"/>
<dbReference type="SUPFAM" id="SSF48179">
    <property type="entry name" value="6-phosphogluconate dehydrogenase C-terminal domain-like"/>
    <property type="match status" value="2"/>
</dbReference>
<evidence type="ECO:0000259" key="10">
    <source>
        <dbReference type="Pfam" id="PF02737"/>
    </source>
</evidence>
<dbReference type="VEuPathDB" id="VectorBase:ASTEI06079"/>
<comment type="catalytic activity">
    <reaction evidence="8">
        <text>a (3S)-3-hydroxyacyl-CoA + NAD(+) = a 3-oxoacyl-CoA + NADH + H(+)</text>
        <dbReference type="Rhea" id="RHEA:22432"/>
        <dbReference type="ChEBI" id="CHEBI:15378"/>
        <dbReference type="ChEBI" id="CHEBI:57318"/>
        <dbReference type="ChEBI" id="CHEBI:57540"/>
        <dbReference type="ChEBI" id="CHEBI:57945"/>
        <dbReference type="ChEBI" id="CHEBI:90726"/>
        <dbReference type="EC" id="1.1.1.35"/>
    </reaction>
</comment>
<reference evidence="12" key="1">
    <citation type="journal article" date="2014" name="Genome Biol.">
        <title>Genome analysis of a major urban malaria vector mosquito, Anopheles stephensi.</title>
        <authorList>
            <person name="Jiang X."/>
            <person name="Peery A."/>
            <person name="Hall A.B."/>
            <person name="Sharma A."/>
            <person name="Chen X.G."/>
            <person name="Waterhouse R.M."/>
            <person name="Komissarov A."/>
            <person name="Riehle M.M."/>
            <person name="Shouche Y."/>
            <person name="Sharakhova M.V."/>
            <person name="Lawson D."/>
            <person name="Pakpour N."/>
            <person name="Arensburger P."/>
            <person name="Davidson V.L."/>
            <person name="Eiglmeier K."/>
            <person name="Emrich S."/>
            <person name="George P."/>
            <person name="Kennedy R.C."/>
            <person name="Mane S.P."/>
            <person name="Maslen G."/>
            <person name="Oringanje C."/>
            <person name="Qi Y."/>
            <person name="Settlage R."/>
            <person name="Tojo M."/>
            <person name="Tubio J.M."/>
            <person name="Unger M.F."/>
            <person name="Wang B."/>
            <person name="Vernick K.D."/>
            <person name="Ribeiro J.M."/>
            <person name="James A.A."/>
            <person name="Michel K."/>
            <person name="Riehle M.A."/>
            <person name="Luckhart S."/>
            <person name="Sharakhov I.V."/>
            <person name="Tu Z."/>
        </authorList>
    </citation>
    <scope>NUCLEOTIDE SEQUENCE [LARGE SCALE GENOMIC DNA]</scope>
    <source>
        <strain evidence="12">Indian</strain>
    </source>
</reference>
<keyword evidence="6" id="KW-0520">NAD</keyword>
<keyword evidence="12" id="KW-1185">Reference proteome</keyword>
<dbReference type="EC" id="1.1.1.35" evidence="4"/>
<dbReference type="FunFam" id="3.40.50.720:FF:000258">
    <property type="entry name" value="Hydroxyacyl-coenzyme A dehydrogenase, mitochondrial"/>
    <property type="match status" value="1"/>
</dbReference>
<reference evidence="11" key="2">
    <citation type="submission" date="2020-05" db="UniProtKB">
        <authorList>
            <consortium name="EnsemblMetazoa"/>
        </authorList>
    </citation>
    <scope>IDENTIFICATION</scope>
    <source>
        <strain evidence="11">Indian</strain>
    </source>
</reference>
<evidence type="ECO:0000256" key="5">
    <source>
        <dbReference type="ARBA" id="ARBA00023002"/>
    </source>
</evidence>
<dbReference type="STRING" id="30069.A0A182YC93"/>
<dbReference type="OMA" id="MYEAKYA"/>